<proteinExistence type="inferred from homology"/>
<dbReference type="CDD" id="cd01170">
    <property type="entry name" value="THZ_kinase"/>
    <property type="match status" value="1"/>
</dbReference>
<dbReference type="InterPro" id="IPR029056">
    <property type="entry name" value="Ribokinase-like"/>
</dbReference>
<keyword evidence="8 11" id="KW-0067">ATP-binding</keyword>
<keyword evidence="10 11" id="KW-0784">Thiamine biosynthesis</keyword>
<organism evidence="12 13">
    <name type="scientific">Eubacterium cellulosolvens (strain ATCC 43171 / JCM 9499 / 6)</name>
    <name type="common">Cillobacterium cellulosolvens</name>
    <dbReference type="NCBI Taxonomy" id="633697"/>
    <lineage>
        <taxon>Bacteria</taxon>
        <taxon>Bacillati</taxon>
        <taxon>Bacillota</taxon>
        <taxon>Clostridia</taxon>
        <taxon>Eubacteriales</taxon>
        <taxon>Eubacteriaceae</taxon>
        <taxon>Eubacterium</taxon>
    </lineage>
</organism>
<dbReference type="GO" id="GO:0005524">
    <property type="term" value="F:ATP binding"/>
    <property type="evidence" value="ECO:0007669"/>
    <property type="project" value="UniProtKB-UniRule"/>
</dbReference>
<evidence type="ECO:0000256" key="4">
    <source>
        <dbReference type="ARBA" id="ARBA00022679"/>
    </source>
</evidence>
<dbReference type="SUPFAM" id="SSF53613">
    <property type="entry name" value="Ribokinase-like"/>
    <property type="match status" value="1"/>
</dbReference>
<dbReference type="HOGENOM" id="CLU_019943_0_0_9"/>
<dbReference type="EMBL" id="CM001487">
    <property type="protein sequence ID" value="EIM56586.1"/>
    <property type="molecule type" value="Genomic_DNA"/>
</dbReference>
<keyword evidence="7 11" id="KW-0418">Kinase</keyword>
<dbReference type="EC" id="2.7.1.50" evidence="11"/>
<feature type="binding site" evidence="11">
    <location>
        <position position="196"/>
    </location>
    <ligand>
        <name>substrate</name>
    </ligand>
</feature>
<evidence type="ECO:0000256" key="11">
    <source>
        <dbReference type="HAMAP-Rule" id="MF_00228"/>
    </source>
</evidence>
<protein>
    <recommendedName>
        <fullName evidence="11">Hydroxyethylthiazole kinase</fullName>
        <ecNumber evidence="11">2.7.1.50</ecNumber>
    </recommendedName>
    <alternativeName>
        <fullName evidence="11">4-methyl-5-beta-hydroxyethylthiazole kinase</fullName>
        <shortName evidence="11">TH kinase</shortName>
        <shortName evidence="11">Thz kinase</shortName>
    </alternativeName>
</protein>
<keyword evidence="4 11" id="KW-0808">Transferase</keyword>
<sequence length="273" mass="29425">MEFGESLRLVRSRKPLVECITNIVTVNDCANMILAAGGSPAMTMDIREVREGVAGMQALVCNMGAIDYVDSMIVAGERANELGIPVALDPVACGTTELRRTQTRRLLDCVHFSVIRGNASEIRFLAQGGKTGAGVDVKAMDEINENNVRESGEIVAELARRLNTVIAVSGKIDLVSDGRQTVALRNGCATMARITGSGCMLTSLAGEFAGADRENVFRATVACMTMMGIAGERAEEKRIRFGTGNASFRTYLIDEVFNMEPEDIDAGIRCEYL</sequence>
<evidence type="ECO:0000256" key="10">
    <source>
        <dbReference type="ARBA" id="ARBA00022977"/>
    </source>
</evidence>
<evidence type="ECO:0000256" key="9">
    <source>
        <dbReference type="ARBA" id="ARBA00022842"/>
    </source>
</evidence>
<evidence type="ECO:0000256" key="6">
    <source>
        <dbReference type="ARBA" id="ARBA00022741"/>
    </source>
</evidence>
<evidence type="ECO:0000256" key="5">
    <source>
        <dbReference type="ARBA" id="ARBA00022723"/>
    </source>
</evidence>
<evidence type="ECO:0000313" key="13">
    <source>
        <dbReference type="Proteomes" id="UP000005753"/>
    </source>
</evidence>
<feature type="binding site" evidence="11">
    <location>
        <position position="116"/>
    </location>
    <ligand>
        <name>ATP</name>
        <dbReference type="ChEBI" id="CHEBI:30616"/>
    </ligand>
</feature>
<reference evidence="12 13" key="1">
    <citation type="submission" date="2010-08" db="EMBL/GenBank/DDBJ databases">
        <authorList>
            <consortium name="US DOE Joint Genome Institute (JGI-PGF)"/>
            <person name="Lucas S."/>
            <person name="Copeland A."/>
            <person name="Lapidus A."/>
            <person name="Cheng J.-F."/>
            <person name="Bruce D."/>
            <person name="Goodwin L."/>
            <person name="Pitluck S."/>
            <person name="Land M.L."/>
            <person name="Hauser L."/>
            <person name="Chang Y.-J."/>
            <person name="Anderson I.J."/>
            <person name="Johnson E."/>
            <person name="Mulhopadhyay B."/>
            <person name="Kyrpides N."/>
            <person name="Woyke T.J."/>
        </authorList>
    </citation>
    <scope>NUCLEOTIDE SEQUENCE [LARGE SCALE GENOMIC DNA]</scope>
    <source>
        <strain evidence="12 13">6</strain>
    </source>
</reference>
<dbReference type="PRINTS" id="PR01099">
    <property type="entry name" value="HYETHTZKNASE"/>
</dbReference>
<comment type="similarity">
    <text evidence="11">Belongs to the Thz kinase family.</text>
</comment>
<keyword evidence="13" id="KW-1185">Reference proteome</keyword>
<dbReference type="eggNOG" id="COG2145">
    <property type="taxonomic scope" value="Bacteria"/>
</dbReference>
<keyword evidence="5 11" id="KW-0479">Metal-binding</keyword>
<dbReference type="PIRSF" id="PIRSF000513">
    <property type="entry name" value="Thz_kinase"/>
    <property type="match status" value="1"/>
</dbReference>
<name>I5AS13_EUBC6</name>
<dbReference type="GO" id="GO:0000287">
    <property type="term" value="F:magnesium ion binding"/>
    <property type="evidence" value="ECO:0007669"/>
    <property type="project" value="UniProtKB-UniRule"/>
</dbReference>
<evidence type="ECO:0000256" key="8">
    <source>
        <dbReference type="ARBA" id="ARBA00022840"/>
    </source>
</evidence>
<feature type="binding site" evidence="11">
    <location>
        <position position="169"/>
    </location>
    <ligand>
        <name>ATP</name>
        <dbReference type="ChEBI" id="CHEBI:30616"/>
    </ligand>
</feature>
<dbReference type="GO" id="GO:0004417">
    <property type="term" value="F:hydroxyethylthiazole kinase activity"/>
    <property type="evidence" value="ECO:0007669"/>
    <property type="project" value="UniProtKB-UniRule"/>
</dbReference>
<dbReference type="Pfam" id="PF02110">
    <property type="entry name" value="HK"/>
    <property type="match status" value="1"/>
</dbReference>
<reference evidence="12 13" key="2">
    <citation type="submission" date="2012-02" db="EMBL/GenBank/DDBJ databases">
        <title>Improved High-Quality Draft sequence of Eubacterium cellulosolvens 6.</title>
        <authorList>
            <consortium name="US DOE Joint Genome Institute"/>
            <person name="Lucas S."/>
            <person name="Han J."/>
            <person name="Lapidus A."/>
            <person name="Cheng J.-F."/>
            <person name="Goodwin L."/>
            <person name="Pitluck S."/>
            <person name="Peters L."/>
            <person name="Mikhailova N."/>
            <person name="Gu W."/>
            <person name="Detter J.C."/>
            <person name="Han C."/>
            <person name="Tapia R."/>
            <person name="Land M."/>
            <person name="Hauser L."/>
            <person name="Kyrpides N."/>
            <person name="Ivanova N."/>
            <person name="Pagani I."/>
            <person name="Johnson E."/>
            <person name="Mukhopadhyay B."/>
            <person name="Anderson I."/>
            <person name="Woyke T."/>
        </authorList>
    </citation>
    <scope>NUCLEOTIDE SEQUENCE [LARGE SCALE GENOMIC DNA]</scope>
    <source>
        <strain evidence="12 13">6</strain>
    </source>
</reference>
<dbReference type="NCBIfam" id="NF006830">
    <property type="entry name" value="PRK09355.1"/>
    <property type="match status" value="1"/>
</dbReference>
<comment type="catalytic activity">
    <reaction evidence="1 11">
        <text>5-(2-hydroxyethyl)-4-methylthiazole + ATP = 4-methyl-5-(2-phosphooxyethyl)-thiazole + ADP + H(+)</text>
        <dbReference type="Rhea" id="RHEA:24212"/>
        <dbReference type="ChEBI" id="CHEBI:15378"/>
        <dbReference type="ChEBI" id="CHEBI:17957"/>
        <dbReference type="ChEBI" id="CHEBI:30616"/>
        <dbReference type="ChEBI" id="CHEBI:58296"/>
        <dbReference type="ChEBI" id="CHEBI:456216"/>
        <dbReference type="EC" id="2.7.1.50"/>
    </reaction>
</comment>
<dbReference type="UniPathway" id="UPA00060">
    <property type="reaction ID" value="UER00139"/>
</dbReference>
<dbReference type="GO" id="GO:0009229">
    <property type="term" value="P:thiamine diphosphate biosynthetic process"/>
    <property type="evidence" value="ECO:0007669"/>
    <property type="project" value="UniProtKB-UniRule"/>
</dbReference>
<keyword evidence="6 11" id="KW-0547">Nucleotide-binding</keyword>
<dbReference type="InterPro" id="IPR000417">
    <property type="entry name" value="Hyethyz_kinase"/>
</dbReference>
<dbReference type="Proteomes" id="UP000005753">
    <property type="component" value="Chromosome"/>
</dbReference>
<accession>I5AS13</accession>
<evidence type="ECO:0000256" key="3">
    <source>
        <dbReference type="ARBA" id="ARBA00004868"/>
    </source>
</evidence>
<dbReference type="STRING" id="633697.EubceDRAFT1_0748"/>
<feature type="binding site" evidence="11">
    <location>
        <position position="42"/>
    </location>
    <ligand>
        <name>substrate</name>
    </ligand>
</feature>
<evidence type="ECO:0000256" key="7">
    <source>
        <dbReference type="ARBA" id="ARBA00022777"/>
    </source>
</evidence>
<dbReference type="AlphaFoldDB" id="I5AS13"/>
<comment type="pathway">
    <text evidence="3 11">Cofactor biosynthesis; thiamine diphosphate biosynthesis; 4-methyl-5-(2-phosphoethyl)-thiazole from 5-(2-hydroxyethyl)-4-methylthiazole: step 1/1.</text>
</comment>
<comment type="function">
    <text evidence="11">Catalyzes the phosphorylation of the hydroxyl group of 4-methyl-5-beta-hydroxyethylthiazole (THZ).</text>
</comment>
<gene>
    <name evidence="11" type="primary">thiM</name>
    <name evidence="12" type="ORF">EubceDRAFT1_0748</name>
</gene>
<keyword evidence="9 11" id="KW-0460">Magnesium</keyword>
<dbReference type="Gene3D" id="3.40.1190.20">
    <property type="match status" value="1"/>
</dbReference>
<dbReference type="GO" id="GO:0009228">
    <property type="term" value="P:thiamine biosynthetic process"/>
    <property type="evidence" value="ECO:0007669"/>
    <property type="project" value="UniProtKB-KW"/>
</dbReference>
<comment type="cofactor">
    <cofactor evidence="2 11">
        <name>Mg(2+)</name>
        <dbReference type="ChEBI" id="CHEBI:18420"/>
    </cofactor>
</comment>
<evidence type="ECO:0000313" key="12">
    <source>
        <dbReference type="EMBL" id="EIM56586.1"/>
    </source>
</evidence>
<evidence type="ECO:0000256" key="1">
    <source>
        <dbReference type="ARBA" id="ARBA00001771"/>
    </source>
</evidence>
<dbReference type="OrthoDB" id="9778146at2"/>
<evidence type="ECO:0000256" key="2">
    <source>
        <dbReference type="ARBA" id="ARBA00001946"/>
    </source>
</evidence>
<dbReference type="HAMAP" id="MF_00228">
    <property type="entry name" value="Thz_kinase"/>
    <property type="match status" value="1"/>
</dbReference>